<dbReference type="eggNOG" id="COG1560">
    <property type="taxonomic scope" value="Bacteria"/>
</dbReference>
<keyword evidence="7" id="KW-1133">Transmembrane helix</keyword>
<protein>
    <submittedName>
        <fullName evidence="8">Lipid A biosynthesis acyltransferase</fullName>
        <ecNumber evidence="8">2.3.1.-</ecNumber>
    </submittedName>
</protein>
<dbReference type="PANTHER" id="PTHR30606">
    <property type="entry name" value="LIPID A BIOSYNTHESIS LAUROYL ACYLTRANSFERASE"/>
    <property type="match status" value="1"/>
</dbReference>
<keyword evidence="9" id="KW-1185">Reference proteome</keyword>
<name>H6KZQ5_SAPGL</name>
<evidence type="ECO:0000256" key="3">
    <source>
        <dbReference type="ARBA" id="ARBA00022519"/>
    </source>
</evidence>
<dbReference type="EMBL" id="CP002831">
    <property type="protein sequence ID" value="AFC25831.1"/>
    <property type="molecule type" value="Genomic_DNA"/>
</dbReference>
<evidence type="ECO:0000256" key="6">
    <source>
        <dbReference type="ARBA" id="ARBA00023315"/>
    </source>
</evidence>
<dbReference type="EC" id="2.3.1.-" evidence="8"/>
<reference evidence="8 9" key="1">
    <citation type="journal article" date="2012" name="Stand. Genomic Sci.">
        <title>Complete genome sequencing and analysis of Saprospira grandis str. Lewin, a predatory marine bacterium.</title>
        <authorList>
            <person name="Saw J.H."/>
            <person name="Yuryev A."/>
            <person name="Kanbe M."/>
            <person name="Hou S."/>
            <person name="Young A.G."/>
            <person name="Aizawa S."/>
            <person name="Alam M."/>
        </authorList>
    </citation>
    <scope>NUCLEOTIDE SEQUENCE [LARGE SCALE GENOMIC DNA]</scope>
    <source>
        <strain evidence="8 9">Lewin</strain>
    </source>
</reference>
<proteinExistence type="predicted"/>
<evidence type="ECO:0000256" key="5">
    <source>
        <dbReference type="ARBA" id="ARBA00023136"/>
    </source>
</evidence>
<evidence type="ECO:0000256" key="4">
    <source>
        <dbReference type="ARBA" id="ARBA00022679"/>
    </source>
</evidence>
<accession>H6KZQ5</accession>
<evidence type="ECO:0000256" key="2">
    <source>
        <dbReference type="ARBA" id="ARBA00022475"/>
    </source>
</evidence>
<dbReference type="RefSeq" id="WP_015693430.1">
    <property type="nucleotide sequence ID" value="NC_016940.1"/>
</dbReference>
<organism evidence="8 9">
    <name type="scientific">Saprospira grandis (strain Lewin)</name>
    <dbReference type="NCBI Taxonomy" id="984262"/>
    <lineage>
        <taxon>Bacteria</taxon>
        <taxon>Pseudomonadati</taxon>
        <taxon>Bacteroidota</taxon>
        <taxon>Saprospiria</taxon>
        <taxon>Saprospirales</taxon>
        <taxon>Saprospiraceae</taxon>
        <taxon>Saprospira</taxon>
    </lineage>
</organism>
<dbReference type="Pfam" id="PF03279">
    <property type="entry name" value="Lip_A_acyltrans"/>
    <property type="match status" value="1"/>
</dbReference>
<evidence type="ECO:0000256" key="7">
    <source>
        <dbReference type="SAM" id="Phobius"/>
    </source>
</evidence>
<evidence type="ECO:0000313" key="9">
    <source>
        <dbReference type="Proteomes" id="UP000007519"/>
    </source>
</evidence>
<dbReference type="PANTHER" id="PTHR30606:SF10">
    <property type="entry name" value="PHOSPHATIDYLINOSITOL MANNOSIDE ACYLTRANSFERASE"/>
    <property type="match status" value="1"/>
</dbReference>
<feature type="transmembrane region" description="Helical" evidence="7">
    <location>
        <begin position="25"/>
        <end position="43"/>
    </location>
</feature>
<dbReference type="AlphaFoldDB" id="H6KZQ5"/>
<keyword evidence="5 7" id="KW-0472">Membrane</keyword>
<dbReference type="HOGENOM" id="CLU_049421_4_1_10"/>
<dbReference type="GO" id="GO:0009247">
    <property type="term" value="P:glycolipid biosynthetic process"/>
    <property type="evidence" value="ECO:0007669"/>
    <property type="project" value="UniProtKB-ARBA"/>
</dbReference>
<evidence type="ECO:0000256" key="1">
    <source>
        <dbReference type="ARBA" id="ARBA00004533"/>
    </source>
</evidence>
<dbReference type="GO" id="GO:0005886">
    <property type="term" value="C:plasma membrane"/>
    <property type="evidence" value="ECO:0007669"/>
    <property type="project" value="UniProtKB-SubCell"/>
</dbReference>
<keyword evidence="3" id="KW-0997">Cell inner membrane</keyword>
<keyword evidence="7" id="KW-0812">Transmembrane</keyword>
<dbReference type="InterPro" id="IPR004960">
    <property type="entry name" value="LipA_acyltrans"/>
</dbReference>
<gene>
    <name evidence="8" type="primary">htrB</name>
    <name evidence="8" type="ordered locus">SGRA_3103</name>
</gene>
<comment type="subcellular location">
    <subcellularLocation>
        <location evidence="1">Cell inner membrane</location>
    </subcellularLocation>
</comment>
<keyword evidence="6 8" id="KW-0012">Acyltransferase</keyword>
<dbReference type="STRING" id="984262.SGRA_3103"/>
<sequence length="295" mass="34296">MAKFSDHLGLWAFKTVRFSFRLTPFWLLYAYSNFLYLVLYKLLGYRKQVVRDNLLRCFPEKTEAERTKIERQFYSHLCDIFLESLKGLSMSEEVAKKRWKVVNGDIFDPIAQKEGAAVLAGAHYNNWEWGGAGLGFQTPMLSMVIYKPMANKLIEAEMFKGRSLSGNVIVPTYETAKQFEAHRSQSPLLVLIADQNPSSVKKAHWVEFFGQQTATIHGPARYAQGYTIPIYYFDVQKVKRGVYEVHFEELIKDPQAHTAEEISQIYMAKVEAQIRKDPAYWLWSHKRWKHKPPQA</sequence>
<dbReference type="CDD" id="cd07984">
    <property type="entry name" value="LPLAT_LABLAT-like"/>
    <property type="match status" value="1"/>
</dbReference>
<dbReference type="GO" id="GO:0016746">
    <property type="term" value="F:acyltransferase activity"/>
    <property type="evidence" value="ECO:0007669"/>
    <property type="project" value="UniProtKB-KW"/>
</dbReference>
<dbReference type="KEGG" id="sgn:SGRA_3103"/>
<keyword evidence="2" id="KW-1003">Cell membrane</keyword>
<evidence type="ECO:0000313" key="8">
    <source>
        <dbReference type="EMBL" id="AFC25831.1"/>
    </source>
</evidence>
<dbReference type="Proteomes" id="UP000007519">
    <property type="component" value="Chromosome"/>
</dbReference>
<keyword evidence="4 8" id="KW-0808">Transferase</keyword>